<reference evidence="1 2" key="1">
    <citation type="journal article" date="2020" name="Nature">
        <title>Six reference-quality genomes reveal evolution of bat adaptations.</title>
        <authorList>
            <person name="Jebb D."/>
            <person name="Huang Z."/>
            <person name="Pippel M."/>
            <person name="Hughes G.M."/>
            <person name="Lavrichenko K."/>
            <person name="Devanna P."/>
            <person name="Winkler S."/>
            <person name="Jermiin L.S."/>
            <person name="Skirmuntt E.C."/>
            <person name="Katzourakis A."/>
            <person name="Burkitt-Gray L."/>
            <person name="Ray D.A."/>
            <person name="Sullivan K.A.M."/>
            <person name="Roscito J.G."/>
            <person name="Kirilenko B.M."/>
            <person name="Davalos L.M."/>
            <person name="Corthals A.P."/>
            <person name="Power M.L."/>
            <person name="Jones G."/>
            <person name="Ransome R.D."/>
            <person name="Dechmann D.K.N."/>
            <person name="Locatelli A.G."/>
            <person name="Puechmaille S.J."/>
            <person name="Fedrigo O."/>
            <person name="Jarvis E.D."/>
            <person name="Hiller M."/>
            <person name="Vernes S.C."/>
            <person name="Myers E.W."/>
            <person name="Teeling E.C."/>
        </authorList>
    </citation>
    <scope>NUCLEOTIDE SEQUENCE [LARGE SCALE GENOMIC DNA]</scope>
    <source>
        <strain evidence="1">MPipKuh1</strain>
        <tissue evidence="1">Flight muscle</tissue>
    </source>
</reference>
<evidence type="ECO:0000313" key="2">
    <source>
        <dbReference type="Proteomes" id="UP000558488"/>
    </source>
</evidence>
<dbReference type="EMBL" id="JACAGB010000001">
    <property type="protein sequence ID" value="KAF6392572.1"/>
    <property type="molecule type" value="Genomic_DNA"/>
</dbReference>
<dbReference type="Proteomes" id="UP000558488">
    <property type="component" value="Unassembled WGS sequence"/>
</dbReference>
<accession>A0A7J8B1P9</accession>
<gene>
    <name evidence="1" type="ORF">mPipKuh1_007773</name>
</gene>
<name>A0A7J8B1P9_PIPKU</name>
<organism evidence="1 2">
    <name type="scientific">Pipistrellus kuhlii</name>
    <name type="common">Kuhl's pipistrelle</name>
    <dbReference type="NCBI Taxonomy" id="59472"/>
    <lineage>
        <taxon>Eukaryota</taxon>
        <taxon>Metazoa</taxon>
        <taxon>Chordata</taxon>
        <taxon>Craniata</taxon>
        <taxon>Vertebrata</taxon>
        <taxon>Euteleostomi</taxon>
        <taxon>Mammalia</taxon>
        <taxon>Eutheria</taxon>
        <taxon>Laurasiatheria</taxon>
        <taxon>Chiroptera</taxon>
        <taxon>Yangochiroptera</taxon>
        <taxon>Vespertilionidae</taxon>
        <taxon>Pipistrellus</taxon>
    </lineage>
</organism>
<comment type="caution">
    <text evidence="1">The sequence shown here is derived from an EMBL/GenBank/DDBJ whole genome shotgun (WGS) entry which is preliminary data.</text>
</comment>
<sequence length="162" mass="17996">MGRWRILLRKGNWKGLGPGRNWRGGPQGTRHGRIGGSMSWGFLHGRCSNIINAPTSWGGGEEGSHTFESLGNHPWSGPAIGGVPDLEGPSHWGCRTPSPWDLASAVTWGFSLQTCFSPYVINVKQKQNEMANLRIPWRQEPMPSEVMDARQALAWEDRHIIS</sequence>
<keyword evidence="2" id="KW-1185">Reference proteome</keyword>
<protein>
    <submittedName>
        <fullName evidence="1">Uncharacterized protein</fullName>
    </submittedName>
</protein>
<evidence type="ECO:0000313" key="1">
    <source>
        <dbReference type="EMBL" id="KAF6392572.1"/>
    </source>
</evidence>
<proteinExistence type="predicted"/>
<dbReference type="AlphaFoldDB" id="A0A7J8B1P9"/>